<accession>A0A3B4YJ87</accession>
<reference evidence="2" key="1">
    <citation type="submission" date="2025-08" db="UniProtKB">
        <authorList>
            <consortium name="Ensembl"/>
        </authorList>
    </citation>
    <scope>IDENTIFICATION</scope>
</reference>
<evidence type="ECO:0000313" key="3">
    <source>
        <dbReference type="Proteomes" id="UP000261360"/>
    </source>
</evidence>
<dbReference type="GeneTree" id="ENSGT00990000204393"/>
<reference evidence="2" key="2">
    <citation type="submission" date="2025-09" db="UniProtKB">
        <authorList>
            <consortium name="Ensembl"/>
        </authorList>
    </citation>
    <scope>IDENTIFICATION</scope>
</reference>
<feature type="region of interest" description="Disordered" evidence="1">
    <location>
        <begin position="123"/>
        <end position="152"/>
    </location>
</feature>
<evidence type="ECO:0000313" key="2">
    <source>
        <dbReference type="Ensembl" id="ENSSLDP00000028311.1"/>
    </source>
</evidence>
<name>A0A3B4YJ87_SERLL</name>
<feature type="region of interest" description="Disordered" evidence="1">
    <location>
        <begin position="24"/>
        <end position="109"/>
    </location>
</feature>
<sequence length="171" mass="18254">VGVVENAGIHTGILYVCHCAEEQDGQTEEEAQDPDPQADTLGPGSSPQTARAQGLHQSQVAVHTNQHEEQNTADVDLSEVPLVALCDGDSPEGEAGDHDEVSSRQVPQVDISHSAGFPLQAEHTENQAVPQQPHHTDQTQEGRLQGGQPQPSFSVVTAGVQLWAHSWDQPV</sequence>
<dbReference type="Ensembl" id="ENSSLDT00000029154.1">
    <property type="protein sequence ID" value="ENSSLDP00000028311.1"/>
    <property type="gene ID" value="ENSSLDG00000021908.1"/>
</dbReference>
<keyword evidence="3" id="KW-1185">Reference proteome</keyword>
<evidence type="ECO:0000256" key="1">
    <source>
        <dbReference type="SAM" id="MobiDB-lite"/>
    </source>
</evidence>
<feature type="compositionally biased region" description="Polar residues" evidence="1">
    <location>
        <begin position="141"/>
        <end position="152"/>
    </location>
</feature>
<organism evidence="2 3">
    <name type="scientific">Seriola lalandi dorsalis</name>
    <dbReference type="NCBI Taxonomy" id="1841481"/>
    <lineage>
        <taxon>Eukaryota</taxon>
        <taxon>Metazoa</taxon>
        <taxon>Chordata</taxon>
        <taxon>Craniata</taxon>
        <taxon>Vertebrata</taxon>
        <taxon>Euteleostomi</taxon>
        <taxon>Actinopterygii</taxon>
        <taxon>Neopterygii</taxon>
        <taxon>Teleostei</taxon>
        <taxon>Neoteleostei</taxon>
        <taxon>Acanthomorphata</taxon>
        <taxon>Carangaria</taxon>
        <taxon>Carangiformes</taxon>
        <taxon>Carangidae</taxon>
        <taxon>Seriola</taxon>
    </lineage>
</organism>
<feature type="compositionally biased region" description="Polar residues" evidence="1">
    <location>
        <begin position="43"/>
        <end position="64"/>
    </location>
</feature>
<proteinExistence type="predicted"/>
<dbReference type="AlphaFoldDB" id="A0A3B4YJ87"/>
<dbReference type="Proteomes" id="UP000261360">
    <property type="component" value="Unplaced"/>
</dbReference>
<feature type="compositionally biased region" description="Acidic residues" evidence="1">
    <location>
        <begin position="24"/>
        <end position="33"/>
    </location>
</feature>
<protein>
    <submittedName>
        <fullName evidence="2">Uncharacterized protein</fullName>
    </submittedName>
</protein>